<keyword evidence="1" id="KW-0472">Membrane</keyword>
<evidence type="ECO:0000256" key="1">
    <source>
        <dbReference type="SAM" id="Phobius"/>
    </source>
</evidence>
<reference evidence="2 3" key="1">
    <citation type="submission" date="2020-02" db="EMBL/GenBank/DDBJ databases">
        <authorList>
            <person name="Ferguson B K."/>
        </authorList>
    </citation>
    <scope>NUCLEOTIDE SEQUENCE [LARGE SCALE GENOMIC DNA]</scope>
</reference>
<organism evidence="2 3">
    <name type="scientific">Nesidiocoris tenuis</name>
    <dbReference type="NCBI Taxonomy" id="355587"/>
    <lineage>
        <taxon>Eukaryota</taxon>
        <taxon>Metazoa</taxon>
        <taxon>Ecdysozoa</taxon>
        <taxon>Arthropoda</taxon>
        <taxon>Hexapoda</taxon>
        <taxon>Insecta</taxon>
        <taxon>Pterygota</taxon>
        <taxon>Neoptera</taxon>
        <taxon>Paraneoptera</taxon>
        <taxon>Hemiptera</taxon>
        <taxon>Heteroptera</taxon>
        <taxon>Panheteroptera</taxon>
        <taxon>Cimicomorpha</taxon>
        <taxon>Miridae</taxon>
        <taxon>Dicyphina</taxon>
        <taxon>Nesidiocoris</taxon>
    </lineage>
</organism>
<dbReference type="AlphaFoldDB" id="A0A6H5GCW0"/>
<feature type="transmembrane region" description="Helical" evidence="1">
    <location>
        <begin position="42"/>
        <end position="61"/>
    </location>
</feature>
<dbReference type="Proteomes" id="UP000479000">
    <property type="component" value="Unassembled WGS sequence"/>
</dbReference>
<keyword evidence="1" id="KW-1133">Transmembrane helix</keyword>
<dbReference type="EMBL" id="CADCXU010008942">
    <property type="protein sequence ID" value="CAA9999543.1"/>
    <property type="molecule type" value="Genomic_DNA"/>
</dbReference>
<name>A0A6H5GCW0_9HEMI</name>
<evidence type="ECO:0000313" key="3">
    <source>
        <dbReference type="Proteomes" id="UP000479000"/>
    </source>
</evidence>
<protein>
    <submittedName>
        <fullName evidence="2">Uncharacterized protein</fullName>
    </submittedName>
</protein>
<proteinExistence type="predicted"/>
<keyword evidence="3" id="KW-1185">Reference proteome</keyword>
<gene>
    <name evidence="2" type="ORF">NTEN_LOCUS5826</name>
</gene>
<feature type="transmembrane region" description="Helical" evidence="1">
    <location>
        <begin position="81"/>
        <end position="104"/>
    </location>
</feature>
<evidence type="ECO:0000313" key="2">
    <source>
        <dbReference type="EMBL" id="CAA9999543.1"/>
    </source>
</evidence>
<sequence>MNSKTAKTKKTSHPIKDSLSSRSAKILAISPIDADGQFSTKMFIASSAFIVVAVISDLTPASYEIYYNYFLAEKTDHLEIIALWLGLVMDGFMFFGFALNLTAISAHRQLMGRLMTMKYGSGRRLNIFTIFSFFLGSAGVEKTRDGCESETDHKIHRWRFHHARKRIRRIGNWTQGV</sequence>
<keyword evidence="1" id="KW-0812">Transmembrane</keyword>
<accession>A0A6H5GCW0</accession>